<organism evidence="1 2">
    <name type="scientific">Phytophthora pseudosyringae</name>
    <dbReference type="NCBI Taxonomy" id="221518"/>
    <lineage>
        <taxon>Eukaryota</taxon>
        <taxon>Sar</taxon>
        <taxon>Stramenopiles</taxon>
        <taxon>Oomycota</taxon>
        <taxon>Peronosporomycetes</taxon>
        <taxon>Peronosporales</taxon>
        <taxon>Peronosporaceae</taxon>
        <taxon>Phytophthora</taxon>
    </lineage>
</organism>
<dbReference type="InterPro" id="IPR052058">
    <property type="entry name" value="Alcohol_O-acetyltransferase"/>
</dbReference>
<reference evidence="1" key="1">
    <citation type="submission" date="2021-02" db="EMBL/GenBank/DDBJ databases">
        <authorList>
            <person name="Palmer J.M."/>
        </authorList>
    </citation>
    <scope>NUCLEOTIDE SEQUENCE</scope>
    <source>
        <strain evidence="1">SCRP734</strain>
    </source>
</reference>
<evidence type="ECO:0008006" key="3">
    <source>
        <dbReference type="Google" id="ProtNLM"/>
    </source>
</evidence>
<keyword evidence="2" id="KW-1185">Reference proteome</keyword>
<evidence type="ECO:0000313" key="2">
    <source>
        <dbReference type="Proteomes" id="UP000694044"/>
    </source>
</evidence>
<comment type="caution">
    <text evidence="1">The sequence shown here is derived from an EMBL/GenBank/DDBJ whole genome shotgun (WGS) entry which is preliminary data.</text>
</comment>
<name>A0A8T1WE12_9STRA</name>
<gene>
    <name evidence="1" type="ORF">PHYPSEUDO_000760</name>
</gene>
<dbReference type="AlphaFoldDB" id="A0A8T1WE12"/>
<proteinExistence type="predicted"/>
<dbReference type="Pfam" id="PF07247">
    <property type="entry name" value="AATase"/>
    <property type="match status" value="1"/>
</dbReference>
<sequence>MSCIAATGAHSSNPRIALRSIERFGIAVDDVAVKCAHVFRISGDIDQLLQFLPTAVMRAFNRHPRLRALVVKDAEFTAEIQPQISLDDVAAKRLLRVRELFDSDEDVAAWTNWGAFVQEETHVPFDRFSQFMFYLTVWVNKADSSARFFLFSDHIVSDGDSGMVVVNDILEDVALLSIEADKPVKELPLRPSLYEMWFAKPLWLKPVAKTIVALFGRAGFLEATKSFKPVLPPRGDQQDFTVPLVRNSTSGLFAEGDPSNMRSALGRCKDERVTFGGALIPIVLLAFYNARKATSSSKGDEEPFKLAADMCFNMRQRVPEPAQERQVGLYVAVTTLQWLMKEGVDMRSTKFWDLARQAKQQVCSQSQNLLEMALPLFMMDRKLNPKELGSFLKDHRVANSVTGDATISNIGRYIYKHKHILAANGELQVESLHTFAAVPFVATTSTLWVASLKAFNYSIAHKTEESIGKELFEAYVTLCENLSCVGSDDTMLDVLKRLKL</sequence>
<dbReference type="PANTHER" id="PTHR28037:SF1">
    <property type="entry name" value="ALCOHOL O-ACETYLTRANSFERASE 1-RELATED"/>
    <property type="match status" value="1"/>
</dbReference>
<dbReference type="OrthoDB" id="10016361at2759"/>
<dbReference type="EMBL" id="JAGDFM010000011">
    <property type="protein sequence ID" value="KAG7392352.1"/>
    <property type="molecule type" value="Genomic_DNA"/>
</dbReference>
<evidence type="ECO:0000313" key="1">
    <source>
        <dbReference type="EMBL" id="KAG7392352.1"/>
    </source>
</evidence>
<dbReference type="PANTHER" id="PTHR28037">
    <property type="entry name" value="ALCOHOL O-ACETYLTRANSFERASE 1-RELATED"/>
    <property type="match status" value="1"/>
</dbReference>
<accession>A0A8T1WE12</accession>
<protein>
    <recommendedName>
        <fullName evidence="3">Condensation domain-containing protein</fullName>
    </recommendedName>
</protein>
<dbReference type="InterPro" id="IPR010828">
    <property type="entry name" value="Atf2/Sli1-like"/>
</dbReference>
<dbReference type="Proteomes" id="UP000694044">
    <property type="component" value="Unassembled WGS sequence"/>
</dbReference>